<proteinExistence type="predicted"/>
<feature type="region of interest" description="Disordered" evidence="1">
    <location>
        <begin position="107"/>
        <end position="138"/>
    </location>
</feature>
<protein>
    <submittedName>
        <fullName evidence="2">Uncharacterized protein</fullName>
    </submittedName>
</protein>
<name>A0A8T0WIG0_PANVG</name>
<feature type="compositionally biased region" description="Pro residues" evidence="1">
    <location>
        <begin position="31"/>
        <end position="41"/>
    </location>
</feature>
<dbReference type="AlphaFoldDB" id="A0A8T0WIG0"/>
<accession>A0A8T0WIG0</accession>
<feature type="region of interest" description="Disordered" evidence="1">
    <location>
        <begin position="18"/>
        <end position="52"/>
    </location>
</feature>
<evidence type="ECO:0000313" key="2">
    <source>
        <dbReference type="EMBL" id="KAG2647800.1"/>
    </source>
</evidence>
<dbReference type="EMBL" id="CM029039">
    <property type="protein sequence ID" value="KAG2647800.1"/>
    <property type="molecule type" value="Genomic_DNA"/>
</dbReference>
<feature type="compositionally biased region" description="Polar residues" evidence="1">
    <location>
        <begin position="127"/>
        <end position="138"/>
    </location>
</feature>
<evidence type="ECO:0000313" key="3">
    <source>
        <dbReference type="Proteomes" id="UP000823388"/>
    </source>
</evidence>
<keyword evidence="3" id="KW-1185">Reference proteome</keyword>
<sequence length="138" mass="14327">MGPTTILLLAPMPSPFSAPAEPTWRPNPVLLAPPPPAPAPHAPTTSTGHKLSSTCCGRPLPLSCLQPATIASPPPLKALPLQQCSPESSAPDSLNLEILHHCQSFAAQDPSPKRCSPESAAPGSLNPEISNQNPETLK</sequence>
<organism evidence="2 3">
    <name type="scientific">Panicum virgatum</name>
    <name type="common">Blackwell switchgrass</name>
    <dbReference type="NCBI Taxonomy" id="38727"/>
    <lineage>
        <taxon>Eukaryota</taxon>
        <taxon>Viridiplantae</taxon>
        <taxon>Streptophyta</taxon>
        <taxon>Embryophyta</taxon>
        <taxon>Tracheophyta</taxon>
        <taxon>Spermatophyta</taxon>
        <taxon>Magnoliopsida</taxon>
        <taxon>Liliopsida</taxon>
        <taxon>Poales</taxon>
        <taxon>Poaceae</taxon>
        <taxon>PACMAD clade</taxon>
        <taxon>Panicoideae</taxon>
        <taxon>Panicodae</taxon>
        <taxon>Paniceae</taxon>
        <taxon>Panicinae</taxon>
        <taxon>Panicum</taxon>
        <taxon>Panicum sect. Hiantes</taxon>
    </lineage>
</organism>
<comment type="caution">
    <text evidence="2">The sequence shown here is derived from an EMBL/GenBank/DDBJ whole genome shotgun (WGS) entry which is preliminary data.</text>
</comment>
<dbReference type="Proteomes" id="UP000823388">
    <property type="component" value="Chromosome 2K"/>
</dbReference>
<reference evidence="2" key="1">
    <citation type="submission" date="2020-05" db="EMBL/GenBank/DDBJ databases">
        <title>WGS assembly of Panicum virgatum.</title>
        <authorList>
            <person name="Lovell J.T."/>
            <person name="Jenkins J."/>
            <person name="Shu S."/>
            <person name="Juenger T.E."/>
            <person name="Schmutz J."/>
        </authorList>
    </citation>
    <scope>NUCLEOTIDE SEQUENCE</scope>
    <source>
        <strain evidence="2">AP13</strain>
    </source>
</reference>
<evidence type="ECO:0000256" key="1">
    <source>
        <dbReference type="SAM" id="MobiDB-lite"/>
    </source>
</evidence>
<gene>
    <name evidence="2" type="ORF">PVAP13_2KG176501</name>
</gene>